<dbReference type="SUPFAM" id="SSF81345">
    <property type="entry name" value="ABC transporter involved in vitamin B12 uptake, BtuC"/>
    <property type="match status" value="2"/>
</dbReference>
<feature type="transmembrane region" description="Helical" evidence="8">
    <location>
        <begin position="592"/>
        <end position="609"/>
    </location>
</feature>
<sequence length="642" mass="67565">MAAAALVLSVLSLSRLLPLPLALKALFDPDLADLRQVVVYYAWFPRLSVSLLCGLGLALSGCVFQQVLRNPLAEPTTLGISAGSQLALTLATLFMPSLLILGTETIAVSGAILAACLIAALAWRRTLSPTGLILGGLMMSLYAGTFAAVLAQLFGSALGNVYIWSSGSLNQNDWETLRYLAPRLAVAAFAIAVIASPLTILALDDEAARSLGLRLRAIRLLAMAPATAIAGFIVASVGVVGFIGLAAPTLARLMGARRFKDQLIWAPVFGALLLWLTDQLVQLIADLGWRVPTGTATAMIGAPLLLWLLPRMEQDLPAKGASSQRTPRPQILIYTILALLALALLPALDLARSFDGWRFDTWNDLCGLLSLRAPRVAAALSAGALLAVAGTLMQHLTGNVMASPEVLGISSGASLAALLLLLILPSPGGGMLFLAASVGAFATLFVTLLTGRRSAFSPQRMLLTGLALGTVVSALTSFLMAGDNPRLRSAISWLSGSTYRVDAGQALWLAAMPLLIFMLLPFMRRWLQILPLGETSTKAIGVNIGLARLVLLIVAGVSTASATLVVGPLSFVGLLAPHMARMLGLQRPMAQIVCAAILGALIMVIADWFGRNAVFPSQIPAGLLATFIGGPYFFWLMRKAAL</sequence>
<keyword evidence="5 8" id="KW-0812">Transmembrane</keyword>
<comment type="subcellular location">
    <subcellularLocation>
        <location evidence="1">Cell membrane</location>
        <topology evidence="1">Multi-pass membrane protein</topology>
    </subcellularLocation>
</comment>
<dbReference type="NCBIfam" id="NF007866">
    <property type="entry name" value="PRK10577.1-2"/>
    <property type="match status" value="1"/>
</dbReference>
<evidence type="ECO:0000256" key="2">
    <source>
        <dbReference type="ARBA" id="ARBA00007935"/>
    </source>
</evidence>
<evidence type="ECO:0000256" key="5">
    <source>
        <dbReference type="ARBA" id="ARBA00022692"/>
    </source>
</evidence>
<evidence type="ECO:0000256" key="1">
    <source>
        <dbReference type="ARBA" id="ARBA00004651"/>
    </source>
</evidence>
<feature type="transmembrane region" description="Helical" evidence="8">
    <location>
        <begin position="461"/>
        <end position="481"/>
    </location>
</feature>
<dbReference type="GO" id="GO:0022857">
    <property type="term" value="F:transmembrane transporter activity"/>
    <property type="evidence" value="ECO:0007669"/>
    <property type="project" value="InterPro"/>
</dbReference>
<dbReference type="Proteomes" id="UP000483035">
    <property type="component" value="Unassembled WGS sequence"/>
</dbReference>
<feature type="transmembrane region" description="Helical" evidence="8">
    <location>
        <begin position="430"/>
        <end position="449"/>
    </location>
</feature>
<keyword evidence="4" id="KW-1003">Cell membrane</keyword>
<evidence type="ECO:0000256" key="7">
    <source>
        <dbReference type="ARBA" id="ARBA00023136"/>
    </source>
</evidence>
<evidence type="ECO:0000256" key="3">
    <source>
        <dbReference type="ARBA" id="ARBA00022448"/>
    </source>
</evidence>
<evidence type="ECO:0000313" key="10">
    <source>
        <dbReference type="Proteomes" id="UP000483035"/>
    </source>
</evidence>
<evidence type="ECO:0000256" key="6">
    <source>
        <dbReference type="ARBA" id="ARBA00022989"/>
    </source>
</evidence>
<feature type="transmembrane region" description="Helical" evidence="8">
    <location>
        <begin position="263"/>
        <end position="285"/>
    </location>
</feature>
<dbReference type="CDD" id="cd06550">
    <property type="entry name" value="TM_ABC_iron-siderophores_like"/>
    <property type="match status" value="2"/>
</dbReference>
<feature type="transmembrane region" description="Helical" evidence="8">
    <location>
        <begin position="291"/>
        <end position="310"/>
    </location>
</feature>
<dbReference type="PANTHER" id="PTHR30472:SF37">
    <property type="entry name" value="FE(3+) DICITRATE TRANSPORT SYSTEM PERMEASE PROTEIN FECD-RELATED"/>
    <property type="match status" value="1"/>
</dbReference>
<feature type="transmembrane region" description="Helical" evidence="8">
    <location>
        <begin position="615"/>
        <end position="636"/>
    </location>
</feature>
<dbReference type="Gene3D" id="1.10.3470.10">
    <property type="entry name" value="ABC transporter involved in vitamin B12 uptake, BtuC"/>
    <property type="match status" value="2"/>
</dbReference>
<dbReference type="EMBL" id="WUEY01000011">
    <property type="protein sequence ID" value="NEI72230.1"/>
    <property type="molecule type" value="Genomic_DNA"/>
</dbReference>
<protein>
    <submittedName>
        <fullName evidence="9">Fe(3+)-hydroxamate ABC transporter permease FhuB</fullName>
    </submittedName>
</protein>
<reference evidence="9 10" key="1">
    <citation type="submission" date="2019-12" db="EMBL/GenBank/DDBJ databases">
        <title>Rhizobium genotypes associated with high levels of biological nitrogen fixation by grain legumes in a temperate-maritime cropping system.</title>
        <authorList>
            <person name="Maluk M."/>
            <person name="Francesc Ferrando Molina F."/>
            <person name="Lopez Del Egido L."/>
            <person name="Lafos M."/>
            <person name="Langarica-Fuentes A."/>
            <person name="Gebre Yohannes G."/>
            <person name="Young M.W."/>
            <person name="Martin P."/>
            <person name="Gantlett R."/>
            <person name="Kenicer G."/>
            <person name="Hawes C."/>
            <person name="Begg G.S."/>
            <person name="Quilliam R.S."/>
            <person name="Squire G.R."/>
            <person name="Poole P.S."/>
            <person name="Young P.W."/>
            <person name="Iannetta P.M."/>
            <person name="James E.K."/>
        </authorList>
    </citation>
    <scope>NUCLEOTIDE SEQUENCE [LARGE SCALE GENOMIC DNA]</scope>
    <source>
        <strain evidence="9 10">JHI1118</strain>
    </source>
</reference>
<feature type="transmembrane region" description="Helical" evidence="8">
    <location>
        <begin position="184"/>
        <end position="203"/>
    </location>
</feature>
<gene>
    <name evidence="9" type="primary">fhuB</name>
    <name evidence="9" type="ORF">GR212_21840</name>
</gene>
<feature type="transmembrane region" description="Helical" evidence="8">
    <location>
        <begin position="405"/>
        <end position="424"/>
    </location>
</feature>
<dbReference type="GO" id="GO:0033214">
    <property type="term" value="P:siderophore-iron import into cell"/>
    <property type="evidence" value="ECO:0007669"/>
    <property type="project" value="TreeGrafter"/>
</dbReference>
<feature type="transmembrane region" description="Helical" evidence="8">
    <location>
        <begin position="98"/>
        <end position="121"/>
    </location>
</feature>
<keyword evidence="6 8" id="KW-1133">Transmembrane helix</keyword>
<feature type="transmembrane region" description="Helical" evidence="8">
    <location>
        <begin position="371"/>
        <end position="393"/>
    </location>
</feature>
<evidence type="ECO:0000313" key="9">
    <source>
        <dbReference type="EMBL" id="NEI72230.1"/>
    </source>
</evidence>
<dbReference type="InterPro" id="IPR037294">
    <property type="entry name" value="ABC_BtuC-like"/>
</dbReference>
<name>A0A6L9UDQ1_9HYPH</name>
<dbReference type="GO" id="GO:0005886">
    <property type="term" value="C:plasma membrane"/>
    <property type="evidence" value="ECO:0007669"/>
    <property type="project" value="UniProtKB-SubCell"/>
</dbReference>
<dbReference type="Pfam" id="PF01032">
    <property type="entry name" value="FecCD"/>
    <property type="match status" value="2"/>
</dbReference>
<dbReference type="AlphaFoldDB" id="A0A6L9UDQ1"/>
<dbReference type="PANTHER" id="PTHR30472">
    <property type="entry name" value="FERRIC ENTEROBACTIN TRANSPORT SYSTEM PERMEASE PROTEIN"/>
    <property type="match status" value="1"/>
</dbReference>
<comment type="similarity">
    <text evidence="2">Belongs to the binding-protein-dependent transport system permease family. FecCD subfamily.</text>
</comment>
<dbReference type="InterPro" id="IPR000522">
    <property type="entry name" value="ABC_transptr_permease_BtuC"/>
</dbReference>
<organism evidence="9 10">
    <name type="scientific">Rhizobium lusitanum</name>
    <dbReference type="NCBI Taxonomy" id="293958"/>
    <lineage>
        <taxon>Bacteria</taxon>
        <taxon>Pseudomonadati</taxon>
        <taxon>Pseudomonadota</taxon>
        <taxon>Alphaproteobacteria</taxon>
        <taxon>Hyphomicrobiales</taxon>
        <taxon>Rhizobiaceae</taxon>
        <taxon>Rhizobium/Agrobacterium group</taxon>
        <taxon>Rhizobium</taxon>
    </lineage>
</organism>
<accession>A0A6L9UDQ1</accession>
<keyword evidence="7 8" id="KW-0472">Membrane</keyword>
<feature type="transmembrane region" description="Helical" evidence="8">
    <location>
        <begin position="331"/>
        <end position="351"/>
    </location>
</feature>
<evidence type="ECO:0000256" key="4">
    <source>
        <dbReference type="ARBA" id="ARBA00022475"/>
    </source>
</evidence>
<feature type="transmembrane region" description="Helical" evidence="8">
    <location>
        <begin position="223"/>
        <end position="251"/>
    </location>
</feature>
<evidence type="ECO:0000256" key="8">
    <source>
        <dbReference type="SAM" id="Phobius"/>
    </source>
</evidence>
<feature type="transmembrane region" description="Helical" evidence="8">
    <location>
        <begin position="42"/>
        <end position="64"/>
    </location>
</feature>
<feature type="transmembrane region" description="Helical" evidence="8">
    <location>
        <begin position="141"/>
        <end position="163"/>
    </location>
</feature>
<comment type="caution">
    <text evidence="9">The sequence shown here is derived from an EMBL/GenBank/DDBJ whole genome shotgun (WGS) entry which is preliminary data.</text>
</comment>
<proteinExistence type="inferred from homology"/>
<feature type="transmembrane region" description="Helical" evidence="8">
    <location>
        <begin position="539"/>
        <end position="557"/>
    </location>
</feature>
<feature type="transmembrane region" description="Helical" evidence="8">
    <location>
        <begin position="506"/>
        <end position="527"/>
    </location>
</feature>
<keyword evidence="3" id="KW-0813">Transport</keyword>